<feature type="region of interest" description="Disordered" evidence="1">
    <location>
        <begin position="948"/>
        <end position="1007"/>
    </location>
</feature>
<organism evidence="3 4">
    <name type="scientific">Psilocybe cf. subviscida</name>
    <dbReference type="NCBI Taxonomy" id="2480587"/>
    <lineage>
        <taxon>Eukaryota</taxon>
        <taxon>Fungi</taxon>
        <taxon>Dikarya</taxon>
        <taxon>Basidiomycota</taxon>
        <taxon>Agaricomycotina</taxon>
        <taxon>Agaricomycetes</taxon>
        <taxon>Agaricomycetidae</taxon>
        <taxon>Agaricales</taxon>
        <taxon>Agaricineae</taxon>
        <taxon>Strophariaceae</taxon>
        <taxon>Psilocybe</taxon>
    </lineage>
</organism>
<feature type="compositionally biased region" description="Polar residues" evidence="1">
    <location>
        <begin position="11"/>
        <end position="43"/>
    </location>
</feature>
<comment type="caution">
    <text evidence="3">The sequence shown here is derived from an EMBL/GenBank/DDBJ whole genome shotgun (WGS) entry which is preliminary data.</text>
</comment>
<evidence type="ECO:0000256" key="1">
    <source>
        <dbReference type="SAM" id="MobiDB-lite"/>
    </source>
</evidence>
<feature type="region of interest" description="Disordered" evidence="1">
    <location>
        <begin position="852"/>
        <end position="880"/>
    </location>
</feature>
<keyword evidence="2" id="KW-0812">Transmembrane</keyword>
<feature type="compositionally biased region" description="Basic and acidic residues" evidence="1">
    <location>
        <begin position="995"/>
        <end position="1005"/>
    </location>
</feature>
<feature type="compositionally biased region" description="Basic and acidic residues" evidence="1">
    <location>
        <begin position="206"/>
        <end position="216"/>
    </location>
</feature>
<feature type="compositionally biased region" description="Pro residues" evidence="1">
    <location>
        <begin position="443"/>
        <end position="452"/>
    </location>
</feature>
<reference evidence="3 4" key="1">
    <citation type="journal article" date="2020" name="ISME J.">
        <title>Uncovering the hidden diversity of litter-decomposition mechanisms in mushroom-forming fungi.</title>
        <authorList>
            <person name="Floudas D."/>
            <person name="Bentzer J."/>
            <person name="Ahren D."/>
            <person name="Johansson T."/>
            <person name="Persson P."/>
            <person name="Tunlid A."/>
        </authorList>
    </citation>
    <scope>NUCLEOTIDE SEQUENCE [LARGE SCALE GENOMIC DNA]</scope>
    <source>
        <strain evidence="3 4">CBS 101986</strain>
    </source>
</reference>
<feature type="region of interest" description="Disordered" evidence="1">
    <location>
        <begin position="470"/>
        <end position="492"/>
    </location>
</feature>
<dbReference type="OrthoDB" id="3062801at2759"/>
<feature type="transmembrane region" description="Helical" evidence="2">
    <location>
        <begin position="665"/>
        <end position="683"/>
    </location>
</feature>
<feature type="region of interest" description="Disordered" evidence="1">
    <location>
        <begin position="534"/>
        <end position="559"/>
    </location>
</feature>
<feature type="region of interest" description="Disordered" evidence="1">
    <location>
        <begin position="1065"/>
        <end position="1105"/>
    </location>
</feature>
<gene>
    <name evidence="3" type="ORF">D9619_003719</name>
</gene>
<feature type="compositionally biased region" description="Polar residues" evidence="1">
    <location>
        <begin position="949"/>
        <end position="961"/>
    </location>
</feature>
<sequence>MVDSERDAVIQVQSEEASEFTIPTAQHSDSGSTDPVRLQSTTGIVDPEILAGGHSATGEYMRADHFGPLGGVGVEDRNSSHISLSKSTPPSETDMNTRINAEGSNRAHAPQTNHEPEGYAVYGLPSGSHPVHLSAPRLPTSVPWTYAPPLGYQLVPPTYPQTSYPPELQPWPASHQGRGYVAQNPFDRSHRYRARRLSQSTSAPSSHDHAEIRSVDRSYPSNARSEASYSRPSLSRTGTYDSDHNPQRKPPSRRGTYESRQANNSITGGMLPSAGMSATWSHEPQQYQQYHQYRQPVLVTIPSLETPPYGPYQPAPSNNGWYWPGNGPNFSVTPTLISLPTARNNSFFESPSRVNYDLPQRQRTYDSQGSREGAISFDQPSRDWYEQAYPGQLSHDLAPSTEHEITASPMMHPHPDSILFRPSLPTNAATSRTENMASTSSNPPSPDAPTPISPSKIPMISANLLLSSSAPRMGAPSQRAPRPLGSSESSITPGVPEFVAQIAPALAQDIDVERQNYSSFGGPLHQPTFIQRLQRSSPRKRPLGRFQISSSSSSSNSTLETFVSDEDTSYTWIIGDFIKTMPTKIYLMLLLFLPSLYFARVGRLFEEAELAMPEIEQMAIRTSSQAMNFLDEQVPDGKEVFPMQWIRLQSTWEHFVGSLLREWKTLNLISALLLSAILTILQIDSASNDYLTRYTALLSLICSLVSLLFGCIFIIRFGTMKKTYIAAEWAMEASQESNTSSWWNVFILLALPAVWLTWSILLYIACIMSFIWRTAPNSQNQPQALSDMTILKIRIGISIVLGLAVIYTYFIVATFRKYGSAMDLKWTERIRKWRLNKAYNVAYPFHDSPNGSFGSPTAVTTPPRGESSRHSSPRKPQVHFRDDVSFISDDSSPALSPLELGIQTREVANTAANQGDAPGFVFEPYRADRQAAPARTRQELGLPLPLAHKTSQQPHDTSPSHTPDAGPSNMLPRIPIDTPSLIIPPPGQLQPARSSDSHSSEKGDPSEVAPIAALTPISVSGTHKAMFQAQEAEPSPLRRQTSNASMISQGSYLKFDPATYIDPAFWGPNPTSANQPPQVGDNYFAPRPPTPTSPNSGLSYVSQNS</sequence>
<dbReference type="Proteomes" id="UP000567179">
    <property type="component" value="Unassembled WGS sequence"/>
</dbReference>
<keyword evidence="2" id="KW-1133">Transmembrane helix</keyword>
<feature type="region of interest" description="Disordered" evidence="1">
    <location>
        <begin position="77"/>
        <end position="97"/>
    </location>
</feature>
<feature type="region of interest" description="Disordered" evidence="1">
    <location>
        <begin position="358"/>
        <end position="381"/>
    </location>
</feature>
<feature type="compositionally biased region" description="Polar residues" evidence="1">
    <location>
        <begin position="219"/>
        <end position="240"/>
    </location>
</feature>
<protein>
    <submittedName>
        <fullName evidence="3">Uncharacterized protein</fullName>
    </submittedName>
</protein>
<name>A0A8H5AZJ2_9AGAR</name>
<feature type="compositionally biased region" description="Polar residues" evidence="1">
    <location>
        <begin position="1093"/>
        <end position="1105"/>
    </location>
</feature>
<feature type="region of interest" description="Disordered" evidence="1">
    <location>
        <begin position="194"/>
        <end position="283"/>
    </location>
</feature>
<dbReference type="AlphaFoldDB" id="A0A8H5AZJ2"/>
<feature type="region of interest" description="Disordered" evidence="1">
    <location>
        <begin position="1"/>
        <end position="43"/>
    </location>
</feature>
<feature type="compositionally biased region" description="Polar residues" evidence="1">
    <location>
        <begin position="258"/>
        <end position="267"/>
    </location>
</feature>
<feature type="region of interest" description="Disordered" evidence="1">
    <location>
        <begin position="429"/>
        <end position="456"/>
    </location>
</feature>
<evidence type="ECO:0000313" key="3">
    <source>
        <dbReference type="EMBL" id="KAF5312997.1"/>
    </source>
</evidence>
<feature type="compositionally biased region" description="Polar residues" evidence="1">
    <location>
        <begin position="80"/>
        <end position="97"/>
    </location>
</feature>
<dbReference type="EMBL" id="JAACJJ010000056">
    <property type="protein sequence ID" value="KAF5312997.1"/>
    <property type="molecule type" value="Genomic_DNA"/>
</dbReference>
<feature type="transmembrane region" description="Helical" evidence="2">
    <location>
        <begin position="793"/>
        <end position="815"/>
    </location>
</feature>
<proteinExistence type="predicted"/>
<keyword evidence="2" id="KW-0472">Membrane</keyword>
<feature type="transmembrane region" description="Helical" evidence="2">
    <location>
        <begin position="695"/>
        <end position="715"/>
    </location>
</feature>
<evidence type="ECO:0000256" key="2">
    <source>
        <dbReference type="SAM" id="Phobius"/>
    </source>
</evidence>
<accession>A0A8H5AZJ2</accession>
<feature type="compositionally biased region" description="Polar residues" evidence="1">
    <location>
        <begin position="361"/>
        <end position="370"/>
    </location>
</feature>
<feature type="transmembrane region" description="Helical" evidence="2">
    <location>
        <begin position="745"/>
        <end position="773"/>
    </location>
</feature>
<keyword evidence="4" id="KW-1185">Reference proteome</keyword>
<evidence type="ECO:0000313" key="4">
    <source>
        <dbReference type="Proteomes" id="UP000567179"/>
    </source>
</evidence>